<reference evidence="3 4" key="1">
    <citation type="journal article" date="2022" name="G3 (Bethesda)">
        <title>Enemy or ally: a genomic approach to elucidate the lifestyle of Phyllosticta citrichinaensis.</title>
        <authorList>
            <person name="Buijs V.A."/>
            <person name="Groenewald J.Z."/>
            <person name="Haridas S."/>
            <person name="LaButti K.M."/>
            <person name="Lipzen A."/>
            <person name="Martin F.M."/>
            <person name="Barry K."/>
            <person name="Grigoriev I.V."/>
            <person name="Crous P.W."/>
            <person name="Seidl M.F."/>
        </authorList>
    </citation>
    <scope>NUCLEOTIDE SEQUENCE [LARGE SCALE GENOMIC DNA]</scope>
    <source>
        <strain evidence="3 4">CBS 129764</strain>
    </source>
</reference>
<dbReference type="Proteomes" id="UP001456524">
    <property type="component" value="Unassembled WGS sequence"/>
</dbReference>
<feature type="domain" description="DNA replication regulator Sld3 C-terminal" evidence="2">
    <location>
        <begin position="281"/>
        <end position="843"/>
    </location>
</feature>
<dbReference type="InterPro" id="IPR042511">
    <property type="entry name" value="Sld3"/>
</dbReference>
<feature type="compositionally biased region" description="Acidic residues" evidence="1">
    <location>
        <begin position="1008"/>
        <end position="1022"/>
    </location>
</feature>
<dbReference type="Gene3D" id="1.20.58.2130">
    <property type="match status" value="1"/>
</dbReference>
<proteinExistence type="predicted"/>
<feature type="region of interest" description="Disordered" evidence="1">
    <location>
        <begin position="564"/>
        <end position="627"/>
    </location>
</feature>
<feature type="compositionally biased region" description="Low complexity" evidence="1">
    <location>
        <begin position="569"/>
        <end position="584"/>
    </location>
</feature>
<feature type="compositionally biased region" description="Polar residues" evidence="1">
    <location>
        <begin position="1"/>
        <end position="14"/>
    </location>
</feature>
<feature type="region of interest" description="Disordered" evidence="1">
    <location>
        <begin position="366"/>
        <end position="396"/>
    </location>
</feature>
<feature type="compositionally biased region" description="Low complexity" evidence="1">
    <location>
        <begin position="908"/>
        <end position="918"/>
    </location>
</feature>
<sequence length="1093" mass="117896">MVSAHEQSIYTKAAQNPPLAKTAAAGARDAATSTRQPGTTAHSLDSRKRKRGQESSAAFAQRAITIRPCPTAPLDRPTILTPLVVIQRAQLPLSCLDLSPPTPGSARLFSAHIEALEPKPLNEDATARENGAGLESPKVLITRLQGSTTLFAVERVRRGVYALCKLGNWVKVEDLEQASARTRPQSQYANPTKALKHGNGGAWWAGAALADQQPDIKVGKGMGRAPRLSMGRPKPTALQKEVQNAPADDPFVETQPQDPFAEPMAVDGPDSQLERPQTAKEVFQALVHQYLDMLYLSKTSLAFFVKGPLSRARAAFTSSDGNGTLQVGELAAFFRSILLQLGQVDKKYREKIPDIVKELPLPGFSDDEDTAAAQRSEKKKKSRSKKMKPNKDGMYPGEDEYVKQWWIRDFPSSPGSHPEESSKDMFKRKVGDLRVRESMAQLVLVLEILALEASLGFQAVDQEETLQETQADSQQPEKKRRKKKLQDLHVLLDLLLDKLCIWQSVEQDEMLVKISKSGQGGTAAAETPNSTKAGTSDKLRSFCVEVIIPFYMGRLPEKAAAINKRLGGPSASPSKATTSSSSRSKPGEATTRTDPRSAQRRRKPLQRVATENATKPPSRAPLLSRSATDSAIAGPVFKRESSEVSLSSIPLKSAPPPSSRNSLSQFQRFAKREIDLQEMSAATEAKIKKKERIARELKEAISTLSKPNRTSAVKEYADSTDRKMLAGSTRPGLTKKSAVKSTTSGRLKEADKVQVGATPKKPRRTSDHHLVDATPTHNRSYMVDPREQTTHQLAGTFMHFDNPFAVPPLSSDTVVPSSAVRPATIPPHLMDSSRSSLSVTSAPFPSSLSTSTTRLDNPFPPPPHYAASAASTALPAVLATPSRPKAKPKSVSFAATSASDDNTPTATPPLSHISSPQQHHQRPHPPIPSFADRLVGRVGVGAGSSSSAHHHHQQPFKLPPAPLGASAAPSGVVFATPTKPKMHVENVGRGSGRDTTAGRDRVVREIRDSEDEDEEDEGDEVDVVGVSGSGSGSRSTSMATGHAAVAETPVKSGSSGRAGARGLGGEVHEMKEEARADVDVYQVLGWDDDDDLL</sequence>
<feature type="region of interest" description="Disordered" evidence="1">
    <location>
        <begin position="643"/>
        <end position="663"/>
    </location>
</feature>
<feature type="compositionally biased region" description="Basic residues" evidence="1">
    <location>
        <begin position="377"/>
        <end position="388"/>
    </location>
</feature>
<feature type="region of interest" description="Disordered" evidence="1">
    <location>
        <begin position="825"/>
        <end position="867"/>
    </location>
</feature>
<feature type="compositionally biased region" description="Polar residues" evidence="1">
    <location>
        <begin position="832"/>
        <end position="855"/>
    </location>
</feature>
<dbReference type="PANTHER" id="PTHR28067">
    <property type="entry name" value="DNA REPLICATION REGULATOR SLD3"/>
    <property type="match status" value="1"/>
</dbReference>
<gene>
    <name evidence="3" type="ORF">IWX90DRAFT_434373</name>
</gene>
<feature type="region of interest" description="Disordered" evidence="1">
    <location>
        <begin position="982"/>
        <end position="1068"/>
    </location>
</feature>
<feature type="compositionally biased region" description="Low complexity" evidence="1">
    <location>
        <begin position="20"/>
        <end position="34"/>
    </location>
</feature>
<evidence type="ECO:0000259" key="2">
    <source>
        <dbReference type="Pfam" id="PF08639"/>
    </source>
</evidence>
<dbReference type="InterPro" id="IPR013948">
    <property type="entry name" value="DNA_replication_reg_Sld3_C"/>
</dbReference>
<organism evidence="3 4">
    <name type="scientific">Phyllosticta citrichinensis</name>
    <dbReference type="NCBI Taxonomy" id="1130410"/>
    <lineage>
        <taxon>Eukaryota</taxon>
        <taxon>Fungi</taxon>
        <taxon>Dikarya</taxon>
        <taxon>Ascomycota</taxon>
        <taxon>Pezizomycotina</taxon>
        <taxon>Dothideomycetes</taxon>
        <taxon>Dothideomycetes incertae sedis</taxon>
        <taxon>Botryosphaeriales</taxon>
        <taxon>Phyllostictaceae</taxon>
        <taxon>Phyllosticta</taxon>
    </lineage>
</organism>
<dbReference type="EMBL" id="JBBWUH010000005">
    <property type="protein sequence ID" value="KAK8166982.1"/>
    <property type="molecule type" value="Genomic_DNA"/>
</dbReference>
<feature type="region of interest" description="Disordered" evidence="1">
    <location>
        <begin position="1"/>
        <end position="57"/>
    </location>
</feature>
<evidence type="ECO:0000256" key="1">
    <source>
        <dbReference type="SAM" id="MobiDB-lite"/>
    </source>
</evidence>
<comment type="caution">
    <text evidence="3">The sequence shown here is derived from an EMBL/GenBank/DDBJ whole genome shotgun (WGS) entry which is preliminary data.</text>
</comment>
<evidence type="ECO:0000313" key="4">
    <source>
        <dbReference type="Proteomes" id="UP001456524"/>
    </source>
</evidence>
<name>A0ABR1XUL1_9PEZI</name>
<keyword evidence="4" id="KW-1185">Reference proteome</keyword>
<feature type="region of interest" description="Disordered" evidence="1">
    <location>
        <begin position="725"/>
        <end position="771"/>
    </location>
</feature>
<dbReference type="PANTHER" id="PTHR28067:SF1">
    <property type="entry name" value="DNA REPLICATION REGULATOR SLD3"/>
    <property type="match status" value="1"/>
</dbReference>
<evidence type="ECO:0000313" key="3">
    <source>
        <dbReference type="EMBL" id="KAK8166982.1"/>
    </source>
</evidence>
<protein>
    <submittedName>
        <fullName evidence="3">DNA replication regulator SLD3-domain-containing protein</fullName>
    </submittedName>
</protein>
<dbReference type="Pfam" id="PF08639">
    <property type="entry name" value="Sld3_STD"/>
    <property type="match status" value="1"/>
</dbReference>
<feature type="compositionally biased region" description="Polar residues" evidence="1">
    <location>
        <begin position="893"/>
        <end position="905"/>
    </location>
</feature>
<feature type="compositionally biased region" description="Basic and acidic residues" evidence="1">
    <location>
        <begin position="996"/>
        <end position="1007"/>
    </location>
</feature>
<feature type="region of interest" description="Disordered" evidence="1">
    <location>
        <begin position="880"/>
        <end position="967"/>
    </location>
</feature>
<accession>A0ABR1XUL1</accession>